<reference evidence="2" key="1">
    <citation type="submission" date="2021-01" db="EMBL/GenBank/DDBJ databases">
        <title>Whole genome shotgun sequence of Verrucosispora sediminis NBRC 107745.</title>
        <authorList>
            <person name="Komaki H."/>
            <person name="Tamura T."/>
        </authorList>
    </citation>
    <scope>NUCLEOTIDE SEQUENCE</scope>
    <source>
        <strain evidence="2">NBRC 107745</strain>
    </source>
</reference>
<keyword evidence="1" id="KW-0732">Signal</keyword>
<protein>
    <recommendedName>
        <fullName evidence="4">Secreted protein</fullName>
    </recommendedName>
</protein>
<feature type="chain" id="PRO_5040952557" description="Secreted protein" evidence="1">
    <location>
        <begin position="29"/>
        <end position="292"/>
    </location>
</feature>
<accession>A0A9W5UQR9</accession>
<comment type="caution">
    <text evidence="2">The sequence shown here is derived from an EMBL/GenBank/DDBJ whole genome shotgun (WGS) entry which is preliminary data.</text>
</comment>
<dbReference type="AlphaFoldDB" id="A0A9W5UQR9"/>
<evidence type="ECO:0000313" key="2">
    <source>
        <dbReference type="EMBL" id="GIJ31590.1"/>
    </source>
</evidence>
<dbReference type="EMBL" id="BOPD01000006">
    <property type="protein sequence ID" value="GIJ31590.1"/>
    <property type="molecule type" value="Genomic_DNA"/>
</dbReference>
<evidence type="ECO:0000256" key="1">
    <source>
        <dbReference type="SAM" id="SignalP"/>
    </source>
</evidence>
<evidence type="ECO:0008006" key="4">
    <source>
        <dbReference type="Google" id="ProtNLM"/>
    </source>
</evidence>
<organism evidence="2 3">
    <name type="scientific">Micromonospora sediminimaris</name>
    <dbReference type="NCBI Taxonomy" id="547162"/>
    <lineage>
        <taxon>Bacteria</taxon>
        <taxon>Bacillati</taxon>
        <taxon>Actinomycetota</taxon>
        <taxon>Actinomycetes</taxon>
        <taxon>Micromonosporales</taxon>
        <taxon>Micromonosporaceae</taxon>
        <taxon>Micromonospora</taxon>
    </lineage>
</organism>
<name>A0A9W5UQR9_9ACTN</name>
<sequence>MECTMRTRSRLARLAGAAGLLLASTAVAVATGAGPAQATVVNVSVAGAFPNQSAVATCPAGEFLAGGGGSVDGGGGDVTLTDIIPNLATQSVTVWAHTNPGGVAGAYTLVAQAICVPGAPPANYQRVTSASGSNVDPIKNQVAACPAGTDLLGLGAELRTANGEAFYQRIEPNAALTAGVVTAGAAGGFAGPWELVGYAICATLPANLTGTLVSLTGAANSVSPKGQVSAGCPAGALATGVGATVAATATGNVLLTRSMANVAQNNAQAIAVEDGVYLPPWDLESHVICWGP</sequence>
<evidence type="ECO:0000313" key="3">
    <source>
        <dbReference type="Proteomes" id="UP000607311"/>
    </source>
</evidence>
<proteinExistence type="predicted"/>
<feature type="signal peptide" evidence="1">
    <location>
        <begin position="1"/>
        <end position="28"/>
    </location>
</feature>
<keyword evidence="3" id="KW-1185">Reference proteome</keyword>
<gene>
    <name evidence="2" type="ORF">Vse01_07380</name>
</gene>
<dbReference type="Proteomes" id="UP000607311">
    <property type="component" value="Unassembled WGS sequence"/>
</dbReference>